<evidence type="ECO:0000313" key="5">
    <source>
        <dbReference type="EMBL" id="KAI1716513.1"/>
    </source>
</evidence>
<dbReference type="AlphaFoldDB" id="A0AAD4N4F6"/>
<dbReference type="GO" id="GO:0005829">
    <property type="term" value="C:cytosol"/>
    <property type="evidence" value="ECO:0007669"/>
    <property type="project" value="TreeGrafter"/>
</dbReference>
<evidence type="ECO:0000256" key="2">
    <source>
        <dbReference type="ARBA" id="ARBA00022598"/>
    </source>
</evidence>
<dbReference type="PANTHER" id="PTHR11136:SF5">
    <property type="entry name" value="FOLYLPOLYGLUTAMATE SYNTHASE, MITOCHONDRIAL"/>
    <property type="match status" value="1"/>
</dbReference>
<dbReference type="Gene3D" id="3.40.1190.10">
    <property type="entry name" value="Mur-like, catalytic domain"/>
    <property type="match status" value="1"/>
</dbReference>
<evidence type="ECO:0000256" key="1">
    <source>
        <dbReference type="ARBA" id="ARBA00008276"/>
    </source>
</evidence>
<keyword evidence="2" id="KW-0436">Ligase</keyword>
<dbReference type="PANTHER" id="PTHR11136">
    <property type="entry name" value="FOLYLPOLYGLUTAMATE SYNTHASE-RELATED"/>
    <property type="match status" value="1"/>
</dbReference>
<keyword evidence="6" id="KW-1185">Reference proteome</keyword>
<keyword evidence="3" id="KW-0547">Nucleotide-binding</keyword>
<dbReference type="Proteomes" id="UP001201812">
    <property type="component" value="Unassembled WGS sequence"/>
</dbReference>
<proteinExistence type="inferred from homology"/>
<dbReference type="SUPFAM" id="SSF53623">
    <property type="entry name" value="MurD-like peptide ligases, catalytic domain"/>
    <property type="match status" value="1"/>
</dbReference>
<evidence type="ECO:0000256" key="4">
    <source>
        <dbReference type="ARBA" id="ARBA00022840"/>
    </source>
</evidence>
<sequence length="155" mass="17419">MMNNDDLLSLYGHENDSPIVYSFFLINNNTVRSHLEESLQHSRKYSKMSTKSFRTYEEAIFELNSLQSNAETLAKSQSDRRKMSETNVSDTSKFLAFFGLNASHIDSLNCIHITGTKGKGSTAAFAESILRNLGFKTGFYSTSHPLRICRATSNS</sequence>
<comment type="caution">
    <text evidence="5">The sequence shown here is derived from an EMBL/GenBank/DDBJ whole genome shotgun (WGS) entry which is preliminary data.</text>
</comment>
<evidence type="ECO:0000256" key="3">
    <source>
        <dbReference type="ARBA" id="ARBA00022741"/>
    </source>
</evidence>
<protein>
    <submittedName>
        <fullName evidence="5">Folylpolyglutamate synthase</fullName>
    </submittedName>
</protein>
<comment type="similarity">
    <text evidence="1">Belongs to the folylpolyglutamate synthase family.</text>
</comment>
<accession>A0AAD4N4F6</accession>
<dbReference type="GO" id="GO:0005739">
    <property type="term" value="C:mitochondrion"/>
    <property type="evidence" value="ECO:0007669"/>
    <property type="project" value="TreeGrafter"/>
</dbReference>
<dbReference type="InterPro" id="IPR001645">
    <property type="entry name" value="Folylpolyglutamate_synth"/>
</dbReference>
<dbReference type="InterPro" id="IPR036565">
    <property type="entry name" value="Mur-like_cat_sf"/>
</dbReference>
<dbReference type="GO" id="GO:0004326">
    <property type="term" value="F:tetrahydrofolylpolyglutamate synthase activity"/>
    <property type="evidence" value="ECO:0007669"/>
    <property type="project" value="InterPro"/>
</dbReference>
<dbReference type="EMBL" id="JAKKPZ010000010">
    <property type="protein sequence ID" value="KAI1716513.1"/>
    <property type="molecule type" value="Genomic_DNA"/>
</dbReference>
<gene>
    <name evidence="5" type="ORF">DdX_07573</name>
</gene>
<dbReference type="GO" id="GO:0005524">
    <property type="term" value="F:ATP binding"/>
    <property type="evidence" value="ECO:0007669"/>
    <property type="project" value="UniProtKB-KW"/>
</dbReference>
<evidence type="ECO:0000313" key="6">
    <source>
        <dbReference type="Proteomes" id="UP001201812"/>
    </source>
</evidence>
<name>A0AAD4N4F6_9BILA</name>
<reference evidence="5" key="1">
    <citation type="submission" date="2022-01" db="EMBL/GenBank/DDBJ databases">
        <title>Genome Sequence Resource for Two Populations of Ditylenchus destructor, the Migratory Endoparasitic Phytonematode.</title>
        <authorList>
            <person name="Zhang H."/>
            <person name="Lin R."/>
            <person name="Xie B."/>
        </authorList>
    </citation>
    <scope>NUCLEOTIDE SEQUENCE</scope>
    <source>
        <strain evidence="5">BazhouSP</strain>
    </source>
</reference>
<keyword evidence="4" id="KW-0067">ATP-binding</keyword>
<organism evidence="5 6">
    <name type="scientific">Ditylenchus destructor</name>
    <dbReference type="NCBI Taxonomy" id="166010"/>
    <lineage>
        <taxon>Eukaryota</taxon>
        <taxon>Metazoa</taxon>
        <taxon>Ecdysozoa</taxon>
        <taxon>Nematoda</taxon>
        <taxon>Chromadorea</taxon>
        <taxon>Rhabditida</taxon>
        <taxon>Tylenchina</taxon>
        <taxon>Tylenchomorpha</taxon>
        <taxon>Sphaerularioidea</taxon>
        <taxon>Anguinidae</taxon>
        <taxon>Anguininae</taxon>
        <taxon>Ditylenchus</taxon>
    </lineage>
</organism>